<organism evidence="3 4">
    <name type="scientific">Streptomyces yangpuensis</name>
    <dbReference type="NCBI Taxonomy" id="1648182"/>
    <lineage>
        <taxon>Bacteria</taxon>
        <taxon>Bacillati</taxon>
        <taxon>Actinomycetota</taxon>
        <taxon>Actinomycetes</taxon>
        <taxon>Kitasatosporales</taxon>
        <taxon>Streptomycetaceae</taxon>
        <taxon>Streptomyces</taxon>
    </lineage>
</organism>
<dbReference type="Proteomes" id="UP001057738">
    <property type="component" value="Chromosome"/>
</dbReference>
<evidence type="ECO:0000256" key="1">
    <source>
        <dbReference type="SAM" id="Coils"/>
    </source>
</evidence>
<feature type="region of interest" description="Disordered" evidence="2">
    <location>
        <begin position="182"/>
        <end position="208"/>
    </location>
</feature>
<dbReference type="RefSeq" id="WP_257854337.1">
    <property type="nucleotide sequence ID" value="NZ_CP102514.1"/>
</dbReference>
<dbReference type="GeneID" id="95571895"/>
<reference evidence="3" key="1">
    <citation type="submission" date="2022-08" db="EMBL/GenBank/DDBJ databases">
        <authorList>
            <person name="Tian L."/>
        </authorList>
    </citation>
    <scope>NUCLEOTIDE SEQUENCE</scope>
    <source>
        <strain evidence="3">CM253</strain>
    </source>
</reference>
<evidence type="ECO:0000313" key="3">
    <source>
        <dbReference type="EMBL" id="UUY45802.1"/>
    </source>
</evidence>
<dbReference type="EMBL" id="CP102514">
    <property type="protein sequence ID" value="UUY45802.1"/>
    <property type="molecule type" value="Genomic_DNA"/>
</dbReference>
<keyword evidence="4" id="KW-1185">Reference proteome</keyword>
<name>A0ABY5PP08_9ACTN</name>
<feature type="compositionally biased region" description="Pro residues" evidence="2">
    <location>
        <begin position="184"/>
        <end position="194"/>
    </location>
</feature>
<evidence type="ECO:0000313" key="4">
    <source>
        <dbReference type="Proteomes" id="UP001057738"/>
    </source>
</evidence>
<protein>
    <recommendedName>
        <fullName evidence="5">Helix-turn-helix domain-containing protein</fullName>
    </recommendedName>
</protein>
<evidence type="ECO:0000256" key="2">
    <source>
        <dbReference type="SAM" id="MobiDB-lite"/>
    </source>
</evidence>
<feature type="coiled-coil region" evidence="1">
    <location>
        <begin position="304"/>
        <end position="345"/>
    </location>
</feature>
<sequence>MVHRPRCDRLWPDEPWAATPPDPAQAVDAAAYVALLRELRLWAGCPSLHSLARLTGHARSSLGDTCAPHRTTVPSHDLVSALVRGCLLYACRSRPWLRRPTEGPPDRWIAGIEAAWLRTRHRLKLREAVQPVPAVRRYEAEAARDAVRPPAAPDPLAARRLSEAGTGATAGAAAEATGRLTAEAPPPVPVPGPVPASAGSGRSRHRSALPANLPPEVHELATALRELFDVLDVSTRRFARRQQYDASSVSRYLAGSRIPPEHFVHALLREAAENGRPVSAEVTHHLLALRADALRIVNPQIHRLQVLEKELERARRDRLALEERARLTEHRLQATLDRLEALRRQAGSSTPDEGFAA</sequence>
<gene>
    <name evidence="3" type="ORF">NRK68_00390</name>
</gene>
<keyword evidence="1" id="KW-0175">Coiled coil</keyword>
<evidence type="ECO:0008006" key="5">
    <source>
        <dbReference type="Google" id="ProtNLM"/>
    </source>
</evidence>
<proteinExistence type="predicted"/>
<accession>A0ABY5PP08</accession>